<sequence length="47" mass="5569">MEIDDFSSHIIEEIKNVWENWNSPRLSIDSLHLDAIEEMNLDNIREG</sequence>
<organism evidence="1 2">
    <name type="scientific">Gossypium laxum</name>
    <dbReference type="NCBI Taxonomy" id="34288"/>
    <lineage>
        <taxon>Eukaryota</taxon>
        <taxon>Viridiplantae</taxon>
        <taxon>Streptophyta</taxon>
        <taxon>Embryophyta</taxon>
        <taxon>Tracheophyta</taxon>
        <taxon>Spermatophyta</taxon>
        <taxon>Magnoliopsida</taxon>
        <taxon>eudicotyledons</taxon>
        <taxon>Gunneridae</taxon>
        <taxon>Pentapetalae</taxon>
        <taxon>rosids</taxon>
        <taxon>malvids</taxon>
        <taxon>Malvales</taxon>
        <taxon>Malvaceae</taxon>
        <taxon>Malvoideae</taxon>
        <taxon>Gossypium</taxon>
    </lineage>
</organism>
<keyword evidence="2" id="KW-1185">Reference proteome</keyword>
<dbReference type="EMBL" id="JABEZV010000005">
    <property type="protein sequence ID" value="MBA0711112.1"/>
    <property type="molecule type" value="Genomic_DNA"/>
</dbReference>
<reference evidence="1 2" key="1">
    <citation type="journal article" date="2019" name="Genome Biol. Evol.">
        <title>Insights into the evolution of the New World diploid cottons (Gossypium, subgenus Houzingenia) based on genome sequencing.</title>
        <authorList>
            <person name="Grover C.E."/>
            <person name="Arick M.A. 2nd"/>
            <person name="Thrash A."/>
            <person name="Conover J.L."/>
            <person name="Sanders W.S."/>
            <person name="Peterson D.G."/>
            <person name="Frelichowski J.E."/>
            <person name="Scheffler J.A."/>
            <person name="Scheffler B.E."/>
            <person name="Wendel J.F."/>
        </authorList>
    </citation>
    <scope>NUCLEOTIDE SEQUENCE [LARGE SCALE GENOMIC DNA]</scope>
    <source>
        <strain evidence="1">4</strain>
        <tissue evidence="1">Leaf</tissue>
    </source>
</reference>
<dbReference type="Proteomes" id="UP000593574">
    <property type="component" value="Unassembled WGS sequence"/>
</dbReference>
<accession>A0A7J8ZHM9</accession>
<name>A0A7J8ZHM9_9ROSI</name>
<dbReference type="AlphaFoldDB" id="A0A7J8ZHM9"/>
<comment type="caution">
    <text evidence="1">The sequence shown here is derived from an EMBL/GenBank/DDBJ whole genome shotgun (WGS) entry which is preliminary data.</text>
</comment>
<evidence type="ECO:0000313" key="1">
    <source>
        <dbReference type="EMBL" id="MBA0711112.1"/>
    </source>
</evidence>
<protein>
    <submittedName>
        <fullName evidence="1">Uncharacterized protein</fullName>
    </submittedName>
</protein>
<gene>
    <name evidence="1" type="ORF">Golax_010336</name>
</gene>
<proteinExistence type="predicted"/>
<evidence type="ECO:0000313" key="2">
    <source>
        <dbReference type="Proteomes" id="UP000593574"/>
    </source>
</evidence>